<sequence>MSSTSCDLVDDIYLISADNPHSISNFFSNNEQNHSNSIPVGASCDSNSASTRTQNHSNSPTSARGDSSFTAPRALNDSNSSSSDHFTAEQLKNYLFKK</sequence>
<comment type="caution">
    <text evidence="2">The sequence shown here is derived from an EMBL/GenBank/DDBJ whole genome shotgun (WGS) entry which is preliminary data.</text>
</comment>
<accession>A0A819YQN5</accession>
<protein>
    <submittedName>
        <fullName evidence="2">Uncharacterized protein</fullName>
    </submittedName>
</protein>
<evidence type="ECO:0000313" key="3">
    <source>
        <dbReference type="Proteomes" id="UP000663881"/>
    </source>
</evidence>
<dbReference type="AlphaFoldDB" id="A0A819YQN5"/>
<evidence type="ECO:0000256" key="1">
    <source>
        <dbReference type="SAM" id="MobiDB-lite"/>
    </source>
</evidence>
<feature type="region of interest" description="Disordered" evidence="1">
    <location>
        <begin position="24"/>
        <end position="85"/>
    </location>
</feature>
<gene>
    <name evidence="2" type="ORF">OKA104_LOCUS38650</name>
</gene>
<proteinExistence type="predicted"/>
<feature type="non-terminal residue" evidence="2">
    <location>
        <position position="98"/>
    </location>
</feature>
<reference evidence="2" key="1">
    <citation type="submission" date="2021-02" db="EMBL/GenBank/DDBJ databases">
        <authorList>
            <person name="Nowell W R."/>
        </authorList>
    </citation>
    <scope>NUCLEOTIDE SEQUENCE</scope>
</reference>
<evidence type="ECO:0000313" key="2">
    <source>
        <dbReference type="EMBL" id="CAF4158429.1"/>
    </source>
</evidence>
<name>A0A819YQN5_9BILA</name>
<dbReference type="Proteomes" id="UP000663881">
    <property type="component" value="Unassembled WGS sequence"/>
</dbReference>
<organism evidence="2 3">
    <name type="scientific">Adineta steineri</name>
    <dbReference type="NCBI Taxonomy" id="433720"/>
    <lineage>
        <taxon>Eukaryota</taxon>
        <taxon>Metazoa</taxon>
        <taxon>Spiralia</taxon>
        <taxon>Gnathifera</taxon>
        <taxon>Rotifera</taxon>
        <taxon>Eurotatoria</taxon>
        <taxon>Bdelloidea</taxon>
        <taxon>Adinetida</taxon>
        <taxon>Adinetidae</taxon>
        <taxon>Adineta</taxon>
    </lineage>
</organism>
<dbReference type="EMBL" id="CAJOAY010007102">
    <property type="protein sequence ID" value="CAF4158429.1"/>
    <property type="molecule type" value="Genomic_DNA"/>
</dbReference>